<accession>A0ABM8DB03</accession>
<keyword evidence="1" id="KW-0812">Transmembrane</keyword>
<evidence type="ECO:0000256" key="1">
    <source>
        <dbReference type="SAM" id="Phobius"/>
    </source>
</evidence>
<evidence type="ECO:0000313" key="2">
    <source>
        <dbReference type="EMBL" id="BDU15706.1"/>
    </source>
</evidence>
<sequence>MKALVRPFAPSRARAVRSRPALWAWIALGGLAVGSADMLFAMAWWAQSDVPAARILQSVWAWVAGREAAFGGGAMTAFAGAALYFVMMSMIVGLYHAAAREHRVLRERPVLFGALYGAGWFVLLHVIVVPLFSAAPPKRFLPDWDLACLLAHMLLIGIPSAWMARRWYAGTG</sequence>
<feature type="transmembrane region" description="Helical" evidence="1">
    <location>
        <begin position="144"/>
        <end position="164"/>
    </location>
</feature>
<name>A0ABM8DB03_9GAMM</name>
<proteinExistence type="predicted"/>
<keyword evidence="3" id="KW-1185">Reference proteome</keyword>
<gene>
    <name evidence="2" type="ORF">LA521A_09070</name>
</gene>
<dbReference type="Proteomes" id="UP001317822">
    <property type="component" value="Chromosome"/>
</dbReference>
<dbReference type="EMBL" id="AP027041">
    <property type="protein sequence ID" value="BDU15706.1"/>
    <property type="molecule type" value="Genomic_DNA"/>
</dbReference>
<keyword evidence="1" id="KW-1133">Transmembrane helix</keyword>
<feature type="transmembrane region" description="Helical" evidence="1">
    <location>
        <begin position="77"/>
        <end position="98"/>
    </location>
</feature>
<protein>
    <submittedName>
        <fullName evidence="2">DUF1440 domain-containing protein</fullName>
    </submittedName>
</protein>
<organism evidence="2 3">
    <name type="scientific">Lysobacter auxotrophicus</name>
    <dbReference type="NCBI Taxonomy" id="2992573"/>
    <lineage>
        <taxon>Bacteria</taxon>
        <taxon>Pseudomonadati</taxon>
        <taxon>Pseudomonadota</taxon>
        <taxon>Gammaproteobacteria</taxon>
        <taxon>Lysobacterales</taxon>
        <taxon>Lysobacteraceae</taxon>
        <taxon>Lysobacter</taxon>
    </lineage>
</organism>
<feature type="transmembrane region" description="Helical" evidence="1">
    <location>
        <begin position="21"/>
        <end position="46"/>
    </location>
</feature>
<keyword evidence="1" id="KW-0472">Membrane</keyword>
<feature type="transmembrane region" description="Helical" evidence="1">
    <location>
        <begin position="110"/>
        <end position="132"/>
    </location>
</feature>
<evidence type="ECO:0000313" key="3">
    <source>
        <dbReference type="Proteomes" id="UP001317822"/>
    </source>
</evidence>
<reference evidence="2 3" key="1">
    <citation type="journal article" date="2023" name="Int. J. Syst. Evol. Microbiol.">
        <title>Physiological and genomic analyses of cobalamin (vitamin B12)-auxotrophy of Lysobacter auxotrophicus sp. nov., a methionine-auxotrophic chitinolytic bacterium isolated from chitin-treated soil.</title>
        <authorList>
            <person name="Saito A."/>
            <person name="Dohra H."/>
            <person name="Hamada M."/>
            <person name="Moriuchi R."/>
            <person name="Kotsuchibashi Y."/>
            <person name="Mori K."/>
        </authorList>
    </citation>
    <scope>NUCLEOTIDE SEQUENCE [LARGE SCALE GENOMIC DNA]</scope>
    <source>
        <strain evidence="2 3">5-21a</strain>
    </source>
</reference>
<dbReference type="RefSeq" id="WP_281781176.1">
    <property type="nucleotide sequence ID" value="NZ_AP027041.1"/>
</dbReference>